<feature type="region of interest" description="Disordered" evidence="7">
    <location>
        <begin position="1406"/>
        <end position="1584"/>
    </location>
</feature>
<name>A0A9E7FFC9_9LILI</name>
<feature type="compositionally biased region" description="Basic and acidic residues" evidence="7">
    <location>
        <begin position="1406"/>
        <end position="1462"/>
    </location>
</feature>
<evidence type="ECO:0000256" key="3">
    <source>
        <dbReference type="ARBA" id="ARBA00010042"/>
    </source>
</evidence>
<dbReference type="InterPro" id="IPR005635">
    <property type="entry name" value="Inner_centromere_prot_ARK-bd"/>
</dbReference>
<dbReference type="EMBL" id="CP097506">
    <property type="protein sequence ID" value="URD95605.1"/>
    <property type="molecule type" value="Genomic_DNA"/>
</dbReference>
<evidence type="ECO:0000313" key="10">
    <source>
        <dbReference type="Proteomes" id="UP001055439"/>
    </source>
</evidence>
<feature type="compositionally biased region" description="Low complexity" evidence="7">
    <location>
        <begin position="464"/>
        <end position="475"/>
    </location>
</feature>
<keyword evidence="4" id="KW-0963">Cytoplasm</keyword>
<evidence type="ECO:0000313" key="9">
    <source>
        <dbReference type="EMBL" id="URD95605.1"/>
    </source>
</evidence>
<keyword evidence="6" id="KW-0539">Nucleus</keyword>
<feature type="compositionally biased region" description="Basic and acidic residues" evidence="7">
    <location>
        <begin position="167"/>
        <end position="183"/>
    </location>
</feature>
<dbReference type="PANTHER" id="PTHR13738">
    <property type="entry name" value="TROPONIN I"/>
    <property type="match status" value="1"/>
</dbReference>
<feature type="compositionally biased region" description="Basic and acidic residues" evidence="7">
    <location>
        <begin position="1469"/>
        <end position="1504"/>
    </location>
</feature>
<comment type="subcellular location">
    <subcellularLocation>
        <location evidence="2">Cytoplasm</location>
        <location evidence="2">Cytoskeleton</location>
        <location evidence="2">Spindle</location>
    </subcellularLocation>
    <subcellularLocation>
        <location evidence="1">Nucleus</location>
    </subcellularLocation>
</comment>
<evidence type="ECO:0000256" key="5">
    <source>
        <dbReference type="ARBA" id="ARBA00023212"/>
    </source>
</evidence>
<gene>
    <name evidence="9" type="ORF">MUK42_31675</name>
</gene>
<evidence type="ECO:0000256" key="2">
    <source>
        <dbReference type="ARBA" id="ARBA00004186"/>
    </source>
</evidence>
<dbReference type="GO" id="GO:0005819">
    <property type="term" value="C:spindle"/>
    <property type="evidence" value="ECO:0007669"/>
    <property type="project" value="UniProtKB-SubCell"/>
</dbReference>
<feature type="region of interest" description="Disordered" evidence="7">
    <location>
        <begin position="455"/>
        <end position="496"/>
    </location>
</feature>
<organism evidence="9 10">
    <name type="scientific">Musa troglodytarum</name>
    <name type="common">fe'i banana</name>
    <dbReference type="NCBI Taxonomy" id="320322"/>
    <lineage>
        <taxon>Eukaryota</taxon>
        <taxon>Viridiplantae</taxon>
        <taxon>Streptophyta</taxon>
        <taxon>Embryophyta</taxon>
        <taxon>Tracheophyta</taxon>
        <taxon>Spermatophyta</taxon>
        <taxon>Magnoliopsida</taxon>
        <taxon>Liliopsida</taxon>
        <taxon>Zingiberales</taxon>
        <taxon>Musaceae</taxon>
        <taxon>Musa</taxon>
    </lineage>
</organism>
<evidence type="ECO:0000256" key="7">
    <source>
        <dbReference type="SAM" id="MobiDB-lite"/>
    </source>
</evidence>
<evidence type="ECO:0000256" key="6">
    <source>
        <dbReference type="ARBA" id="ARBA00023242"/>
    </source>
</evidence>
<keyword evidence="5" id="KW-0206">Cytoskeleton</keyword>
<evidence type="ECO:0000256" key="1">
    <source>
        <dbReference type="ARBA" id="ARBA00004123"/>
    </source>
</evidence>
<keyword evidence="10" id="KW-1185">Reference proteome</keyword>
<reference evidence="9" key="1">
    <citation type="submission" date="2022-05" db="EMBL/GenBank/DDBJ databases">
        <title>The Musa troglodytarum L. genome provides insights into the mechanism of non-climacteric behaviour and enrichment of carotenoids.</title>
        <authorList>
            <person name="Wang J."/>
        </authorList>
    </citation>
    <scope>NUCLEOTIDE SEQUENCE</scope>
    <source>
        <tissue evidence="9">Leaf</tissue>
    </source>
</reference>
<dbReference type="GO" id="GO:0005634">
    <property type="term" value="C:nucleus"/>
    <property type="evidence" value="ECO:0007669"/>
    <property type="project" value="UniProtKB-SubCell"/>
</dbReference>
<dbReference type="PANTHER" id="PTHR13738:SF1">
    <property type="entry name" value="TROPONIN I"/>
    <property type="match status" value="1"/>
</dbReference>
<dbReference type="Pfam" id="PF03941">
    <property type="entry name" value="INCENP_ARK-bind"/>
    <property type="match status" value="1"/>
</dbReference>
<accession>A0A9E7FFC9</accession>
<evidence type="ECO:0000259" key="8">
    <source>
        <dbReference type="Pfam" id="PF03941"/>
    </source>
</evidence>
<comment type="similarity">
    <text evidence="3">Belongs to the INCENP family.</text>
</comment>
<proteinExistence type="inferred from homology"/>
<dbReference type="OrthoDB" id="681218at2759"/>
<protein>
    <submittedName>
        <fullName evidence="9">Inner centromere protein, ARK binding region</fullName>
    </submittedName>
</protein>
<feature type="domain" description="Inner centromere protein ARK-binding" evidence="8">
    <location>
        <begin position="1573"/>
        <end position="1626"/>
    </location>
</feature>
<feature type="region of interest" description="Disordered" evidence="7">
    <location>
        <begin position="167"/>
        <end position="201"/>
    </location>
</feature>
<dbReference type="Proteomes" id="UP001055439">
    <property type="component" value="Chromosome 4"/>
</dbReference>
<evidence type="ECO:0000256" key="4">
    <source>
        <dbReference type="ARBA" id="ARBA00022490"/>
    </source>
</evidence>
<sequence>MATMEHLFMQIFDRKAWIEGQMRQQARSYGQSLAYNLLADGGRPPPWLWNAGLDAPGCAAPGEFSKEQLIEEILFPVPWATTPSTNHNTLYTLPAFKSTNMSQYSSYISGICIPSEHIYPEHTCGTITNGHRKDDKGDYAMISSKVVEDSSVFDLLANVQCYRSRQRNLEDHPNEKSNAENFRDGSTAEQSLAHNKVGDGAVPSRMTTKRVDCLGNISEPSSPSEFINNKAIANRAILRLTMSQKADNLVVSTAHDASVMGCYNGAVGKECAPDGSNFVDPGLRTTPSASSRLSHDQSLVVMKKLSFDGIEVCGPDGNPYDSFSQIENLCCSSEDAFKKFQSVRLSIEDPLCKDPVPSSCAVQPEEDALLAKVIQSAEVGVSDSTAKERIECECHLPSTSYNMLHKKLQSGETNSSSLSSAPSHTSCTSMLRSCLYSSGIQNACQGSLSGNLIEQSEKQQSGETTTSRRASIASTRRPRTISSVEPMPDLSENIKPCDISKDSITSERETMDHHAVVSFSESLHCTEDEEPHRNSKTMLLSSGKKQLQLDNILPATEVMREEYAKDSGKSHVEGRYELLNMVETVKSKLCGEISSHVSAMEPLEMEFTTDSCKEQPDGSLAEHKMKGTFKGKLIKRSVCNRDKLTHDVQIGSSVSWIGNVCLETEEAEFVTVAGSTLNVDTTESDSAGLGNQLLRSSAGIFDDSRSDALEPLCSEDHHMGLSAKESVFYTTIRDVSEEILIEKSPDVAEMENKLTKSIRSSIRTIEDVNLYESACISPPLGKTLVSETKMDETCESVMNTKEKTIAQLPFNDSNQNHSSGPQYLKRSLTNHGKTFCYSELNGIGNETSSKRLRRLMTNACEISWPKRRKLNCFSDRILATSPRIRFHQLQYTQEDTCCSSKRSSQIAPFEEMQITPSPSGTMLNSDTADADWRSHSEVYHQSKKQCVREDILCLKTKDQIMDVSLPIQYTKGVHSSNLADWNSTTCVLNEIGGFEFTLSQLKEPGTFGDDSDKRLNHVVSKGYCYDIQSIEEKEVFDAEKSLSTYGASLLPNYQDDIADCDDSMPEFEGFSVGISPIKRNDICYDSNYPYFREEHVSLDSKQGCSTDLVTPKTHPFKNYKINKIPDVFQSLPNGVLEQMNLNYSLYGDYSGQFRTSEHGKMSGLCCSMGSAFDCSFDERSYSHSTPSGARFGWADSKAPLTPPIEKSSLRKISGKSGASSQTVGTNPELVCFRIDENSSTMEDTEHLDKSGTSKEGTRSRGFKVLDNREPLKDVTSKYENAPTLVPPTKVLLDKRDLELGCAYTVDTDQLGDKENQCPSINGNKEGKVVKILCNRSSKPEIDVKTVDGNRSQASTQNGCKPNNIISNISSFIPMVRKKQQATATKGKKDIKVKALEAAEAAKRLEEKKQNAREMRKAASKLERERLEQEKQLKQKQLEEEKRRKAADIAARKRQREEEERKEKERKRRCIEEARKLQREQEERLQAKKEDKGLPSKAVDDDGRKKGLVQEAKQQLKLEKGGVVSGSRKAEEVEPGATKVVSSSDGMKGIVQDRMPTTKDSQDFQSYEISPYKDSDDEDGEEENMRRRKCIPSWTRRECLDQLLLSQQHQDPSEIFCHKSSFNLSDVLYLSVVRRQPV</sequence>
<dbReference type="InterPro" id="IPR050875">
    <property type="entry name" value="Troponin_I"/>
</dbReference>